<dbReference type="InterPro" id="IPR013783">
    <property type="entry name" value="Ig-like_fold"/>
</dbReference>
<dbReference type="Gene3D" id="2.60.40.10">
    <property type="entry name" value="Immunoglobulins"/>
    <property type="match status" value="1"/>
</dbReference>
<dbReference type="InParanoid" id="A0A2K1XDI3"/>
<sequence length="68" mass="7829">MSTSKDVTLQVEIQYCGNGELVEVAGSFNGWHRWIRLDPQPSSSIWDNFGSRKSRLWSAMLWLLSWGI</sequence>
<evidence type="ECO:0000313" key="2">
    <source>
        <dbReference type="Proteomes" id="UP000006729"/>
    </source>
</evidence>
<dbReference type="PANTHER" id="PTHR47434:SF2">
    <property type="entry name" value="PROTEIN PTST HOMOLOG 3, CHLOROPLASTIC"/>
    <property type="match status" value="1"/>
</dbReference>
<name>A0A2K1XDI3_POPTR</name>
<protein>
    <recommendedName>
        <fullName evidence="3">AMP-activated protein kinase glycogen-binding domain-containing protein</fullName>
    </recommendedName>
</protein>
<reference evidence="1 2" key="1">
    <citation type="journal article" date="2006" name="Science">
        <title>The genome of black cottonwood, Populus trichocarpa (Torr. &amp; Gray).</title>
        <authorList>
            <person name="Tuskan G.A."/>
            <person name="Difazio S."/>
            <person name="Jansson S."/>
            <person name="Bohlmann J."/>
            <person name="Grigoriev I."/>
            <person name="Hellsten U."/>
            <person name="Putnam N."/>
            <person name="Ralph S."/>
            <person name="Rombauts S."/>
            <person name="Salamov A."/>
            <person name="Schein J."/>
            <person name="Sterck L."/>
            <person name="Aerts A."/>
            <person name="Bhalerao R.R."/>
            <person name="Bhalerao R.P."/>
            <person name="Blaudez D."/>
            <person name="Boerjan W."/>
            <person name="Brun A."/>
            <person name="Brunner A."/>
            <person name="Busov V."/>
            <person name="Campbell M."/>
            <person name="Carlson J."/>
            <person name="Chalot M."/>
            <person name="Chapman J."/>
            <person name="Chen G.L."/>
            <person name="Cooper D."/>
            <person name="Coutinho P.M."/>
            <person name="Couturier J."/>
            <person name="Covert S."/>
            <person name="Cronk Q."/>
            <person name="Cunningham R."/>
            <person name="Davis J."/>
            <person name="Degroeve S."/>
            <person name="Dejardin A."/>
            <person name="Depamphilis C."/>
            <person name="Detter J."/>
            <person name="Dirks B."/>
            <person name="Dubchak I."/>
            <person name="Duplessis S."/>
            <person name="Ehlting J."/>
            <person name="Ellis B."/>
            <person name="Gendler K."/>
            <person name="Goodstein D."/>
            <person name="Gribskov M."/>
            <person name="Grimwood J."/>
            <person name="Groover A."/>
            <person name="Gunter L."/>
            <person name="Hamberger B."/>
            <person name="Heinze B."/>
            <person name="Helariutta Y."/>
            <person name="Henrissat B."/>
            <person name="Holligan D."/>
            <person name="Holt R."/>
            <person name="Huang W."/>
            <person name="Islam-Faridi N."/>
            <person name="Jones S."/>
            <person name="Jones-Rhoades M."/>
            <person name="Jorgensen R."/>
            <person name="Joshi C."/>
            <person name="Kangasjarvi J."/>
            <person name="Karlsson J."/>
            <person name="Kelleher C."/>
            <person name="Kirkpatrick R."/>
            <person name="Kirst M."/>
            <person name="Kohler A."/>
            <person name="Kalluri U."/>
            <person name="Larimer F."/>
            <person name="Leebens-Mack J."/>
            <person name="Leple J.C."/>
            <person name="Locascio P."/>
            <person name="Lou Y."/>
            <person name="Lucas S."/>
            <person name="Martin F."/>
            <person name="Montanini B."/>
            <person name="Napoli C."/>
            <person name="Nelson D.R."/>
            <person name="Nelson C."/>
            <person name="Nieminen K."/>
            <person name="Nilsson O."/>
            <person name="Pereda V."/>
            <person name="Peter G."/>
            <person name="Philippe R."/>
            <person name="Pilate G."/>
            <person name="Poliakov A."/>
            <person name="Razumovskaya J."/>
            <person name="Richardson P."/>
            <person name="Rinaldi C."/>
            <person name="Ritland K."/>
            <person name="Rouze P."/>
            <person name="Ryaboy D."/>
            <person name="Schmutz J."/>
            <person name="Schrader J."/>
            <person name="Segerman B."/>
            <person name="Shin H."/>
            <person name="Siddiqui A."/>
            <person name="Sterky F."/>
            <person name="Terry A."/>
            <person name="Tsai C.J."/>
            <person name="Uberbacher E."/>
            <person name="Unneberg P."/>
            <person name="Vahala J."/>
            <person name="Wall K."/>
            <person name="Wessler S."/>
            <person name="Yang G."/>
            <person name="Yin T."/>
            <person name="Douglas C."/>
            <person name="Marra M."/>
            <person name="Sandberg G."/>
            <person name="Van de Peer Y."/>
            <person name="Rokhsar D."/>
        </authorList>
    </citation>
    <scope>NUCLEOTIDE SEQUENCE [LARGE SCALE GENOMIC DNA]</scope>
    <source>
        <strain evidence="2">cv. Nisqually</strain>
    </source>
</reference>
<keyword evidence="2" id="KW-1185">Reference proteome</keyword>
<proteinExistence type="predicted"/>
<accession>A0A2K1XDI3</accession>
<organism evidence="1 2">
    <name type="scientific">Populus trichocarpa</name>
    <name type="common">Western balsam poplar</name>
    <name type="synonym">Populus balsamifera subsp. trichocarpa</name>
    <dbReference type="NCBI Taxonomy" id="3694"/>
    <lineage>
        <taxon>Eukaryota</taxon>
        <taxon>Viridiplantae</taxon>
        <taxon>Streptophyta</taxon>
        <taxon>Embryophyta</taxon>
        <taxon>Tracheophyta</taxon>
        <taxon>Spermatophyta</taxon>
        <taxon>Magnoliopsida</taxon>
        <taxon>eudicotyledons</taxon>
        <taxon>Gunneridae</taxon>
        <taxon>Pentapetalae</taxon>
        <taxon>rosids</taxon>
        <taxon>fabids</taxon>
        <taxon>Malpighiales</taxon>
        <taxon>Salicaceae</taxon>
        <taxon>Saliceae</taxon>
        <taxon>Populus</taxon>
    </lineage>
</organism>
<dbReference type="Proteomes" id="UP000006729">
    <property type="component" value="Chromosome 16"/>
</dbReference>
<dbReference type="AlphaFoldDB" id="A0A2K1XDI3"/>
<evidence type="ECO:0008006" key="3">
    <source>
        <dbReference type="Google" id="ProtNLM"/>
    </source>
</evidence>
<dbReference type="PANTHER" id="PTHR47434">
    <property type="entry name" value="PROTEIN PTST HOMOLOG 3, CHLOROPLASTIC"/>
    <property type="match status" value="1"/>
</dbReference>
<gene>
    <name evidence="1" type="ORF">POPTR_016G099000</name>
</gene>
<dbReference type="EMBL" id="CM009305">
    <property type="protein sequence ID" value="PNS98835.1"/>
    <property type="molecule type" value="Genomic_DNA"/>
</dbReference>
<evidence type="ECO:0000313" key="1">
    <source>
        <dbReference type="EMBL" id="PNS98835.1"/>
    </source>
</evidence>